<dbReference type="OrthoDB" id="2418411at2"/>
<dbReference type="STRING" id="640948.SAMN05216238_10147"/>
<organism evidence="2 3">
    <name type="scientific">Lentibacillus persicus</name>
    <dbReference type="NCBI Taxonomy" id="640948"/>
    <lineage>
        <taxon>Bacteria</taxon>
        <taxon>Bacillati</taxon>
        <taxon>Bacillota</taxon>
        <taxon>Bacilli</taxon>
        <taxon>Bacillales</taxon>
        <taxon>Bacillaceae</taxon>
        <taxon>Lentibacillus</taxon>
    </lineage>
</organism>
<accession>A0A1I1RTX6</accession>
<keyword evidence="1" id="KW-0472">Membrane</keyword>
<reference evidence="3" key="1">
    <citation type="submission" date="2016-10" db="EMBL/GenBank/DDBJ databases">
        <authorList>
            <person name="Varghese N."/>
            <person name="Submissions S."/>
        </authorList>
    </citation>
    <scope>NUCLEOTIDE SEQUENCE [LARGE SCALE GENOMIC DNA]</scope>
    <source>
        <strain evidence="3">DSM 22530</strain>
    </source>
</reference>
<evidence type="ECO:0008006" key="4">
    <source>
        <dbReference type="Google" id="ProtNLM"/>
    </source>
</evidence>
<evidence type="ECO:0000313" key="2">
    <source>
        <dbReference type="EMBL" id="SFD37512.1"/>
    </source>
</evidence>
<dbReference type="AlphaFoldDB" id="A0A1I1RTX6"/>
<gene>
    <name evidence="2" type="ORF">SAMN05216238_10147</name>
</gene>
<evidence type="ECO:0000256" key="1">
    <source>
        <dbReference type="SAM" id="Phobius"/>
    </source>
</evidence>
<keyword evidence="1" id="KW-1133">Transmembrane helix</keyword>
<dbReference type="EMBL" id="FOMR01000001">
    <property type="protein sequence ID" value="SFD37512.1"/>
    <property type="molecule type" value="Genomic_DNA"/>
</dbReference>
<feature type="transmembrane region" description="Helical" evidence="1">
    <location>
        <begin position="24"/>
        <end position="45"/>
    </location>
</feature>
<keyword evidence="3" id="KW-1185">Reference proteome</keyword>
<sequence length="49" mass="5542">MEDVKKNVPEQEHNEDEKSLKGTFASVMLLAGFLIASWAGVFLLFMDRV</sequence>
<name>A0A1I1RTX6_9BACI</name>
<proteinExistence type="predicted"/>
<dbReference type="RefSeq" id="WP_143069937.1">
    <property type="nucleotide sequence ID" value="NZ_FOMR01000001.1"/>
</dbReference>
<evidence type="ECO:0000313" key="3">
    <source>
        <dbReference type="Proteomes" id="UP000199474"/>
    </source>
</evidence>
<dbReference type="Proteomes" id="UP000199474">
    <property type="component" value="Unassembled WGS sequence"/>
</dbReference>
<keyword evidence="1" id="KW-0812">Transmembrane</keyword>
<protein>
    <recommendedName>
        <fullName evidence="4">Cytochrome c oxidase subunit IIa family protein</fullName>
    </recommendedName>
</protein>